<evidence type="ECO:0000256" key="2">
    <source>
        <dbReference type="ARBA" id="ARBA00022801"/>
    </source>
</evidence>
<dbReference type="AlphaFoldDB" id="A0A2N2E2L3"/>
<dbReference type="GO" id="GO:0003676">
    <property type="term" value="F:nucleic acid binding"/>
    <property type="evidence" value="ECO:0007669"/>
    <property type="project" value="InterPro"/>
</dbReference>
<dbReference type="Proteomes" id="UP000233325">
    <property type="component" value="Unassembled WGS sequence"/>
</dbReference>
<name>A0A2N2E2L3_9BACT</name>
<proteinExistence type="predicted"/>
<evidence type="ECO:0000256" key="1">
    <source>
        <dbReference type="ARBA" id="ARBA00022722"/>
    </source>
</evidence>
<evidence type="ECO:0000256" key="3">
    <source>
        <dbReference type="ARBA" id="ARBA00022839"/>
    </source>
</evidence>
<dbReference type="GO" id="GO:0008408">
    <property type="term" value="F:3'-5' exonuclease activity"/>
    <property type="evidence" value="ECO:0007669"/>
    <property type="project" value="TreeGrafter"/>
</dbReference>
<dbReference type="InterPro" id="IPR012337">
    <property type="entry name" value="RNaseH-like_sf"/>
</dbReference>
<reference evidence="5 6" key="1">
    <citation type="journal article" date="2017" name="ISME J.">
        <title>Potential for microbial H2 and metal transformations associated with novel bacteria and archaea in deep terrestrial subsurface sediments.</title>
        <authorList>
            <person name="Hernsdorf A.W."/>
            <person name="Amano Y."/>
            <person name="Miyakawa K."/>
            <person name="Ise K."/>
            <person name="Suzuki Y."/>
            <person name="Anantharaman K."/>
            <person name="Probst A."/>
            <person name="Burstein D."/>
            <person name="Thomas B.C."/>
            <person name="Banfield J.F."/>
        </authorList>
    </citation>
    <scope>NUCLEOTIDE SEQUENCE [LARGE SCALE GENOMIC DNA]</scope>
    <source>
        <strain evidence="5">HGW-Falkowbacteria-2</strain>
    </source>
</reference>
<keyword evidence="2" id="KW-0378">Hydrolase</keyword>
<organism evidence="5 6">
    <name type="scientific">Candidatus Falkowbacteria bacterium HGW-Falkowbacteria-2</name>
    <dbReference type="NCBI Taxonomy" id="2013769"/>
    <lineage>
        <taxon>Bacteria</taxon>
        <taxon>Candidatus Falkowiibacteriota</taxon>
    </lineage>
</organism>
<dbReference type="SMART" id="SM00479">
    <property type="entry name" value="EXOIII"/>
    <property type="match status" value="1"/>
</dbReference>
<evidence type="ECO:0000259" key="4">
    <source>
        <dbReference type="SMART" id="SM00479"/>
    </source>
</evidence>
<accession>A0A2N2E2L3</accession>
<evidence type="ECO:0000313" key="5">
    <source>
        <dbReference type="EMBL" id="PKM88922.1"/>
    </source>
</evidence>
<dbReference type="InterPro" id="IPR013520">
    <property type="entry name" value="Ribonucl_H"/>
</dbReference>
<gene>
    <name evidence="5" type="ORF">CVU83_00945</name>
</gene>
<evidence type="ECO:0000313" key="6">
    <source>
        <dbReference type="Proteomes" id="UP000233325"/>
    </source>
</evidence>
<dbReference type="PANTHER" id="PTHR30231">
    <property type="entry name" value="DNA POLYMERASE III SUBUNIT EPSILON"/>
    <property type="match status" value="1"/>
</dbReference>
<dbReference type="Gene3D" id="3.30.420.10">
    <property type="entry name" value="Ribonuclease H-like superfamily/Ribonuclease H"/>
    <property type="match status" value="1"/>
</dbReference>
<dbReference type="InterPro" id="IPR036397">
    <property type="entry name" value="RNaseH_sf"/>
</dbReference>
<dbReference type="Pfam" id="PF00929">
    <property type="entry name" value="RNase_T"/>
    <property type="match status" value="1"/>
</dbReference>
<protein>
    <submittedName>
        <fullName evidence="5">3'-5' exonuclease</fullName>
    </submittedName>
</protein>
<comment type="caution">
    <text evidence="5">The sequence shown here is derived from an EMBL/GenBank/DDBJ whole genome shotgun (WGS) entry which is preliminary data.</text>
</comment>
<feature type="domain" description="Exonuclease" evidence="4">
    <location>
        <begin position="1"/>
        <end position="190"/>
    </location>
</feature>
<dbReference type="EMBL" id="PHAH01000008">
    <property type="protein sequence ID" value="PKM88922.1"/>
    <property type="molecule type" value="Genomic_DNA"/>
</dbReference>
<sequence length="191" mass="21953">MYLFFDTETTGLPKSYKAPVSDLNNWPRLVQLSWAWFDNEGNAWDRYDYIIKPVGFEVPEESTRIHRITHEQAVAEGHDLLTVLMEFNDHVARAKAVVGHNIDFDDKIIGSEMFRNMLPNALESAPKICTMKSSSDICRISNGRGGYKWPNLGELHRFLFGKDFAEAHNAMVDVLACARCFYDIRRRGHNI</sequence>
<dbReference type="PANTHER" id="PTHR30231:SF4">
    <property type="entry name" value="PROTEIN NEN2"/>
    <property type="match status" value="1"/>
</dbReference>
<dbReference type="CDD" id="cd06127">
    <property type="entry name" value="DEDDh"/>
    <property type="match status" value="1"/>
</dbReference>
<dbReference type="SUPFAM" id="SSF53098">
    <property type="entry name" value="Ribonuclease H-like"/>
    <property type="match status" value="1"/>
</dbReference>
<keyword evidence="1" id="KW-0540">Nuclease</keyword>
<keyword evidence="3 5" id="KW-0269">Exonuclease</keyword>